<keyword evidence="2" id="KW-1185">Reference proteome</keyword>
<evidence type="ECO:0000313" key="1">
    <source>
        <dbReference type="EMBL" id="RXW16859.1"/>
    </source>
</evidence>
<reference evidence="1 2" key="1">
    <citation type="submission" date="2019-01" db="EMBL/GenBank/DDBJ databases">
        <title>Draft genome sequence of Psathyrella aberdarensis IHI B618.</title>
        <authorList>
            <person name="Buettner E."/>
            <person name="Kellner H."/>
        </authorList>
    </citation>
    <scope>NUCLEOTIDE SEQUENCE [LARGE SCALE GENOMIC DNA]</scope>
    <source>
        <strain evidence="1 2">IHI B618</strain>
    </source>
</reference>
<accession>A0A4Q2DBV7</accession>
<name>A0A4Q2DBV7_9AGAR</name>
<organism evidence="1 2">
    <name type="scientific">Candolleomyces aberdarensis</name>
    <dbReference type="NCBI Taxonomy" id="2316362"/>
    <lineage>
        <taxon>Eukaryota</taxon>
        <taxon>Fungi</taxon>
        <taxon>Dikarya</taxon>
        <taxon>Basidiomycota</taxon>
        <taxon>Agaricomycotina</taxon>
        <taxon>Agaricomycetes</taxon>
        <taxon>Agaricomycetidae</taxon>
        <taxon>Agaricales</taxon>
        <taxon>Agaricineae</taxon>
        <taxon>Psathyrellaceae</taxon>
        <taxon>Candolleomyces</taxon>
    </lineage>
</organism>
<dbReference type="Proteomes" id="UP000290288">
    <property type="component" value="Unassembled WGS sequence"/>
</dbReference>
<proteinExistence type="predicted"/>
<protein>
    <submittedName>
        <fullName evidence="1">Uncharacterized protein</fullName>
    </submittedName>
</protein>
<evidence type="ECO:0000313" key="2">
    <source>
        <dbReference type="Proteomes" id="UP000290288"/>
    </source>
</evidence>
<dbReference type="EMBL" id="SDEE01000394">
    <property type="protein sequence ID" value="RXW16859.1"/>
    <property type="molecule type" value="Genomic_DNA"/>
</dbReference>
<dbReference type="OrthoDB" id="10520093at2759"/>
<dbReference type="AlphaFoldDB" id="A0A4Q2DBV7"/>
<sequence>MTPVQKVKGLRQKPTVVKKQVQKAQRAQYVYHAQPTVKEVGTPLTETTQLYLVNIGSPNVRGSSSLATFWSLFLIDNLRPDKATLHSLSVTATPESPIHRLRTSFLYNGAEPSVTCDVQIVLPPPMEINLAKYDGMVNAKDRATEDSASALLEELIRRGLPLATLLPPPPADSFDAFDSDFDFKRGIPSPDCVLLSYCHIGTYSQTPRSPKSAQHGIRAGSELTFESFRQSLSNAMGHVLNRSSNYSCVGRVKYDVQDLELRSTHDWAVRAISGVHGSFKLSSDMPSFRDGTATLASVKEHIEKVLDAQRVEERRVEGVAMTITPI</sequence>
<comment type="caution">
    <text evidence="1">The sequence shown here is derived from an EMBL/GenBank/DDBJ whole genome shotgun (WGS) entry which is preliminary data.</text>
</comment>
<gene>
    <name evidence="1" type="ORF">EST38_g8991</name>
</gene>